<dbReference type="Proteomes" id="UP000032352">
    <property type="component" value="Chromosome"/>
</dbReference>
<reference evidence="1 2" key="2">
    <citation type="journal article" date="2022" name="Mar. Drugs">
        <title>Bioassay-Guided Fractionation Leads to the Detection of Cholic Acid Generated by the Rare Thalassomonas sp.</title>
        <authorList>
            <person name="Pheiffer F."/>
            <person name="Schneider Y.K."/>
            <person name="Hansen E.H."/>
            <person name="Andersen J.H."/>
            <person name="Isaksson J."/>
            <person name="Busche T."/>
            <person name="R C."/>
            <person name="Kalinowski J."/>
            <person name="Zyl L.V."/>
            <person name="Trindade M."/>
        </authorList>
    </citation>
    <scope>NUCLEOTIDE SEQUENCE [LARGE SCALE GENOMIC DNA]</scope>
    <source>
        <strain evidence="1 2">XOM25</strain>
    </source>
</reference>
<dbReference type="Gene3D" id="3.40.50.150">
    <property type="entry name" value="Vaccinia Virus protein VP39"/>
    <property type="match status" value="2"/>
</dbReference>
<dbReference type="InterPro" id="IPR029063">
    <property type="entry name" value="SAM-dependent_MTases_sf"/>
</dbReference>
<reference evidence="1 2" key="1">
    <citation type="journal article" date="2015" name="Genome Announc.">
        <title>Draft Genome Sequences of Marine Isolates of Thalassomonas viridans and Thalassomonas actiniarum.</title>
        <authorList>
            <person name="Olonade I."/>
            <person name="van Zyl L.J."/>
            <person name="Trindade M."/>
        </authorList>
    </citation>
    <scope>NUCLEOTIDE SEQUENCE [LARGE SCALE GENOMIC DNA]</scope>
    <source>
        <strain evidence="1 2">XOM25</strain>
    </source>
</reference>
<dbReference type="REBASE" id="113151">
    <property type="entry name" value="M.TviXOM25ORF16530P"/>
</dbReference>
<keyword evidence="1" id="KW-0808">Transferase</keyword>
<evidence type="ECO:0000313" key="2">
    <source>
        <dbReference type="Proteomes" id="UP000032352"/>
    </source>
</evidence>
<dbReference type="GO" id="GO:0032259">
    <property type="term" value="P:methylation"/>
    <property type="evidence" value="ECO:0007669"/>
    <property type="project" value="UniProtKB-KW"/>
</dbReference>
<name>A0AAF0C603_9GAMM</name>
<organism evidence="1 2">
    <name type="scientific">Thalassomonas viridans</name>
    <dbReference type="NCBI Taxonomy" id="137584"/>
    <lineage>
        <taxon>Bacteria</taxon>
        <taxon>Pseudomonadati</taxon>
        <taxon>Pseudomonadota</taxon>
        <taxon>Gammaproteobacteria</taxon>
        <taxon>Alteromonadales</taxon>
        <taxon>Colwelliaceae</taxon>
        <taxon>Thalassomonas</taxon>
    </lineage>
</organism>
<dbReference type="SUPFAM" id="SSF53335">
    <property type="entry name" value="S-adenosyl-L-methionine-dependent methyltransferases"/>
    <property type="match status" value="2"/>
</dbReference>
<proteinExistence type="predicted"/>
<gene>
    <name evidence="1" type="ORF">SG34_021190</name>
</gene>
<dbReference type="AlphaFoldDB" id="A0AAF0C603"/>
<evidence type="ECO:0000313" key="1">
    <source>
        <dbReference type="EMBL" id="WDE03867.1"/>
    </source>
</evidence>
<sequence>MFGLGKSMEQFIGKQDMTVPLSTAQGVKEVPFQRWFNFKEAFSPKFVIDSIKKTPIKVNQILDPFGGSGTTSLTAQLLGIKPSTIEVNPFIADLIQSKLQTYNLDSLISDWLEVVKSVDSQAINLELLYSNGPSTLYKRPCTERWLFDESVLSRITQYRLSIESLENETNKCLLRVLLGAVLIPLSNVVISGKGRRYRKNWQSRIVLKRDVDKLLETKVNDAIFDISKYSNRKEQEFHLYRGDARERFKELETSDLVLFSPPYPNTFDYTDIYNVELWVLGYLNTSNDNKELRQSTLRSHVQTKLEIVSPPVSDTLSATLNKLDSVRHQLWNKNIPDMVGSYFRDIESILIESHRVLTPGGMVGIVIGDSRYANIKIDTARITKEITDNIGLVFKEETTIRVMKSSAQQGWAKDLDETALYFIKE</sequence>
<protein>
    <submittedName>
        <fullName evidence="1">DNA methylase N-4/N-6</fullName>
    </submittedName>
</protein>
<dbReference type="GO" id="GO:0008168">
    <property type="term" value="F:methyltransferase activity"/>
    <property type="evidence" value="ECO:0007669"/>
    <property type="project" value="UniProtKB-KW"/>
</dbReference>
<keyword evidence="1" id="KW-0489">Methyltransferase</keyword>
<keyword evidence="2" id="KW-1185">Reference proteome</keyword>
<accession>A0AAF0C603</accession>
<dbReference type="KEGG" id="tvd:SG34_021190"/>
<dbReference type="EMBL" id="CP059733">
    <property type="protein sequence ID" value="WDE03867.1"/>
    <property type="molecule type" value="Genomic_DNA"/>
</dbReference>